<evidence type="ECO:0000256" key="1">
    <source>
        <dbReference type="SAM" id="SignalP"/>
    </source>
</evidence>
<dbReference type="AlphaFoldDB" id="A0A917DDW1"/>
<reference evidence="2" key="1">
    <citation type="journal article" date="2014" name="Int. J. Syst. Evol. Microbiol.">
        <title>Complete genome sequence of Corynebacterium casei LMG S-19264T (=DSM 44701T), isolated from a smear-ripened cheese.</title>
        <authorList>
            <consortium name="US DOE Joint Genome Institute (JGI-PGF)"/>
            <person name="Walter F."/>
            <person name="Albersmeier A."/>
            <person name="Kalinowski J."/>
            <person name="Ruckert C."/>
        </authorList>
    </citation>
    <scope>NUCLEOTIDE SEQUENCE</scope>
    <source>
        <strain evidence="2">CGMCC 1.12506</strain>
    </source>
</reference>
<evidence type="ECO:0000313" key="3">
    <source>
        <dbReference type="Proteomes" id="UP000625735"/>
    </source>
</evidence>
<keyword evidence="1" id="KW-0732">Signal</keyword>
<reference evidence="2" key="2">
    <citation type="submission" date="2020-09" db="EMBL/GenBank/DDBJ databases">
        <authorList>
            <person name="Sun Q."/>
            <person name="Zhou Y."/>
        </authorList>
    </citation>
    <scope>NUCLEOTIDE SEQUENCE</scope>
    <source>
        <strain evidence="2">CGMCC 1.12506</strain>
    </source>
</reference>
<dbReference type="Proteomes" id="UP000625735">
    <property type="component" value="Unassembled WGS sequence"/>
</dbReference>
<dbReference type="RefSeq" id="WP_188362455.1">
    <property type="nucleotide sequence ID" value="NZ_BMFG01000007.1"/>
</dbReference>
<proteinExistence type="predicted"/>
<protein>
    <recommendedName>
        <fullName evidence="4">Lipoprotein</fullName>
    </recommendedName>
</protein>
<sequence length="203" mass="23312">MKNYFLVTLALVLPTLLFCQEDYTITINGKKMDVALDKEFTTTINGKSTVLKVNIKDTLSYSDAFFNFKYPSDFKISKIQVEQGIEQLTIMSAEGSGIIIQRYNTINPKFLNEMMMNEVTKESVNYGYDLVRKDYDRKLKNGVNLQVAKAVLTYEEDVNTYEIASHGFKDSGVLIMTMTMNEESKEQGEKIIKMLWDTLEIKI</sequence>
<evidence type="ECO:0008006" key="4">
    <source>
        <dbReference type="Google" id="ProtNLM"/>
    </source>
</evidence>
<comment type="caution">
    <text evidence="2">The sequence shown here is derived from an EMBL/GenBank/DDBJ whole genome shotgun (WGS) entry which is preliminary data.</text>
</comment>
<evidence type="ECO:0000313" key="2">
    <source>
        <dbReference type="EMBL" id="GGD30034.1"/>
    </source>
</evidence>
<feature type="chain" id="PRO_5037088931" description="Lipoprotein" evidence="1">
    <location>
        <begin position="20"/>
        <end position="203"/>
    </location>
</feature>
<accession>A0A917DDW1</accession>
<organism evidence="2 3">
    <name type="scientific">Flavobacterium orientale</name>
    <dbReference type="NCBI Taxonomy" id="1756020"/>
    <lineage>
        <taxon>Bacteria</taxon>
        <taxon>Pseudomonadati</taxon>
        <taxon>Bacteroidota</taxon>
        <taxon>Flavobacteriia</taxon>
        <taxon>Flavobacteriales</taxon>
        <taxon>Flavobacteriaceae</taxon>
        <taxon>Flavobacterium</taxon>
    </lineage>
</organism>
<keyword evidence="3" id="KW-1185">Reference proteome</keyword>
<name>A0A917DDW1_9FLAO</name>
<gene>
    <name evidence="2" type="ORF">GCM10011343_20320</name>
</gene>
<feature type="signal peptide" evidence="1">
    <location>
        <begin position="1"/>
        <end position="19"/>
    </location>
</feature>
<dbReference type="EMBL" id="BMFG01000007">
    <property type="protein sequence ID" value="GGD30034.1"/>
    <property type="molecule type" value="Genomic_DNA"/>
</dbReference>